<dbReference type="AlphaFoldDB" id="A0AAV8WZ43"/>
<evidence type="ECO:0000313" key="2">
    <source>
        <dbReference type="Proteomes" id="UP001162156"/>
    </source>
</evidence>
<proteinExistence type="predicted"/>
<protein>
    <submittedName>
        <fullName evidence="1">Uncharacterized protein</fullName>
    </submittedName>
</protein>
<reference evidence="1" key="1">
    <citation type="journal article" date="2023" name="Insect Mol. Biol.">
        <title>Genome sequencing provides insights into the evolution of gene families encoding plant cell wall-degrading enzymes in longhorned beetles.</title>
        <authorList>
            <person name="Shin N.R."/>
            <person name="Okamura Y."/>
            <person name="Kirsch R."/>
            <person name="Pauchet Y."/>
        </authorList>
    </citation>
    <scope>NUCLEOTIDE SEQUENCE</scope>
    <source>
        <strain evidence="1">RBIC_L_NR</strain>
    </source>
</reference>
<dbReference type="Proteomes" id="UP001162156">
    <property type="component" value="Unassembled WGS sequence"/>
</dbReference>
<sequence>MYLKKTTDEKEKVSIKKGKKEEKIDYNEWENIPDYERPVLEKFEKHAPPEYAGREKNKVEQGILNITAYIGRGFA</sequence>
<gene>
    <name evidence="1" type="ORF">NQ314_016317</name>
</gene>
<accession>A0AAV8WZ43</accession>
<keyword evidence="2" id="KW-1185">Reference proteome</keyword>
<name>A0AAV8WZ43_9CUCU</name>
<comment type="caution">
    <text evidence="1">The sequence shown here is derived from an EMBL/GenBank/DDBJ whole genome shotgun (WGS) entry which is preliminary data.</text>
</comment>
<evidence type="ECO:0000313" key="1">
    <source>
        <dbReference type="EMBL" id="KAJ8930896.1"/>
    </source>
</evidence>
<dbReference type="EMBL" id="JANEYF010004530">
    <property type="protein sequence ID" value="KAJ8930896.1"/>
    <property type="molecule type" value="Genomic_DNA"/>
</dbReference>
<organism evidence="1 2">
    <name type="scientific">Rhamnusium bicolor</name>
    <dbReference type="NCBI Taxonomy" id="1586634"/>
    <lineage>
        <taxon>Eukaryota</taxon>
        <taxon>Metazoa</taxon>
        <taxon>Ecdysozoa</taxon>
        <taxon>Arthropoda</taxon>
        <taxon>Hexapoda</taxon>
        <taxon>Insecta</taxon>
        <taxon>Pterygota</taxon>
        <taxon>Neoptera</taxon>
        <taxon>Endopterygota</taxon>
        <taxon>Coleoptera</taxon>
        <taxon>Polyphaga</taxon>
        <taxon>Cucujiformia</taxon>
        <taxon>Chrysomeloidea</taxon>
        <taxon>Cerambycidae</taxon>
        <taxon>Lepturinae</taxon>
        <taxon>Rhagiini</taxon>
        <taxon>Rhamnusium</taxon>
    </lineage>
</organism>